<gene>
    <name evidence="1" type="ORF">CR513_16874</name>
</gene>
<organism evidence="1 2">
    <name type="scientific">Mucuna pruriens</name>
    <name type="common">Velvet bean</name>
    <name type="synonym">Dolichos pruriens</name>
    <dbReference type="NCBI Taxonomy" id="157652"/>
    <lineage>
        <taxon>Eukaryota</taxon>
        <taxon>Viridiplantae</taxon>
        <taxon>Streptophyta</taxon>
        <taxon>Embryophyta</taxon>
        <taxon>Tracheophyta</taxon>
        <taxon>Spermatophyta</taxon>
        <taxon>Magnoliopsida</taxon>
        <taxon>eudicotyledons</taxon>
        <taxon>Gunneridae</taxon>
        <taxon>Pentapetalae</taxon>
        <taxon>rosids</taxon>
        <taxon>fabids</taxon>
        <taxon>Fabales</taxon>
        <taxon>Fabaceae</taxon>
        <taxon>Papilionoideae</taxon>
        <taxon>50 kb inversion clade</taxon>
        <taxon>NPAAA clade</taxon>
        <taxon>indigoferoid/millettioid clade</taxon>
        <taxon>Phaseoleae</taxon>
        <taxon>Mucuna</taxon>
    </lineage>
</organism>
<dbReference type="PANTHER" id="PTHR35046">
    <property type="entry name" value="ZINC KNUCKLE (CCHC-TYPE) FAMILY PROTEIN"/>
    <property type="match status" value="1"/>
</dbReference>
<evidence type="ECO:0000313" key="1">
    <source>
        <dbReference type="EMBL" id="RDX99993.1"/>
    </source>
</evidence>
<keyword evidence="2" id="KW-1185">Reference proteome</keyword>
<dbReference type="Proteomes" id="UP000257109">
    <property type="component" value="Unassembled WGS sequence"/>
</dbReference>
<reference evidence="1" key="1">
    <citation type="submission" date="2018-05" db="EMBL/GenBank/DDBJ databases">
        <title>Draft genome of Mucuna pruriens seed.</title>
        <authorList>
            <person name="Nnadi N.E."/>
            <person name="Vos R."/>
            <person name="Hasami M.H."/>
            <person name="Devisetty U.K."/>
            <person name="Aguiy J.C."/>
        </authorList>
    </citation>
    <scope>NUCLEOTIDE SEQUENCE [LARGE SCALE GENOMIC DNA]</scope>
    <source>
        <strain evidence="1">JCA_2017</strain>
    </source>
</reference>
<comment type="caution">
    <text evidence="1">The sequence shown here is derived from an EMBL/GenBank/DDBJ whole genome shotgun (WGS) entry which is preliminary data.</text>
</comment>
<dbReference type="EMBL" id="QJKJ01003095">
    <property type="protein sequence ID" value="RDX99993.1"/>
    <property type="molecule type" value="Genomic_DNA"/>
</dbReference>
<feature type="non-terminal residue" evidence="1">
    <location>
        <position position="1"/>
    </location>
</feature>
<sequence length="163" mass="18683">MVRRLMSTLVGDEQPQRQNVFHSRCLIQGKFYSLIIDGGSVNVTSQRLVDKLCIPTIPHPKPYELQWLSEHGEMIIDNMHLLIMNNHQNDKVTFLGYVVGSQGVNKMDGQTKTTHMLNKINDTTYILYIPQTYEGSHIFHVTNLSPFDIGNQEPNLRENSSQE</sequence>
<dbReference type="AlphaFoldDB" id="A0A371HBB1"/>
<evidence type="ECO:0000313" key="2">
    <source>
        <dbReference type="Proteomes" id="UP000257109"/>
    </source>
</evidence>
<dbReference type="OrthoDB" id="1747743at2759"/>
<protein>
    <submittedName>
        <fullName evidence="1">Uncharacterized protein</fullName>
    </submittedName>
</protein>
<proteinExistence type="predicted"/>
<dbReference type="PANTHER" id="PTHR35046:SF26">
    <property type="entry name" value="RNA-DIRECTED DNA POLYMERASE"/>
    <property type="match status" value="1"/>
</dbReference>
<name>A0A371HBB1_MUCPR</name>
<accession>A0A371HBB1</accession>